<proteinExistence type="predicted"/>
<evidence type="ECO:0000313" key="3">
    <source>
        <dbReference type="Proteomes" id="UP000029859"/>
    </source>
</evidence>
<feature type="transmembrane region" description="Helical" evidence="1">
    <location>
        <begin position="38"/>
        <end position="60"/>
    </location>
</feature>
<accession>A0A099T320</accession>
<feature type="transmembrane region" description="Helical" evidence="1">
    <location>
        <begin position="72"/>
        <end position="103"/>
    </location>
</feature>
<protein>
    <recommendedName>
        <fullName evidence="4">DUF4064 domain-containing protein</fullName>
    </recommendedName>
</protein>
<feature type="transmembrane region" description="Helical" evidence="1">
    <location>
        <begin position="7"/>
        <end position="26"/>
    </location>
</feature>
<name>A0A099T320_METMT</name>
<dbReference type="EMBL" id="JRHO01000013">
    <property type="protein sequence ID" value="KGK98573.1"/>
    <property type="molecule type" value="Genomic_DNA"/>
</dbReference>
<evidence type="ECO:0000256" key="1">
    <source>
        <dbReference type="SAM" id="Phobius"/>
    </source>
</evidence>
<dbReference type="AlphaFoldDB" id="A0A099T320"/>
<gene>
    <name evidence="2" type="ORF">LI82_06790</name>
</gene>
<dbReference type="Proteomes" id="UP000029859">
    <property type="component" value="Unassembled WGS sequence"/>
</dbReference>
<sequence>MSIKVETALGFVGGSLGVITSLVIFYDTMFALSDSLLAMVFFGLVSLVVGLVGIAGGNIARTDMKKGGKLMLVSGIIGFGLFFWMWWIIPGALLTVGGVLAIWDEN</sequence>
<keyword evidence="1" id="KW-1133">Transmembrane helix</keyword>
<keyword evidence="1" id="KW-0472">Membrane</keyword>
<comment type="caution">
    <text evidence="2">The sequence shown here is derived from an EMBL/GenBank/DDBJ whole genome shotgun (WGS) entry which is preliminary data.</text>
</comment>
<dbReference type="RefSeq" id="WP_048194319.1">
    <property type="nucleotide sequence ID" value="NZ_CAAGSM010000010.1"/>
</dbReference>
<reference evidence="2 3" key="1">
    <citation type="submission" date="2014-09" db="EMBL/GenBank/DDBJ databases">
        <title>Draft genome sequence of an obligately methylotrophic methanogen, Methanococcoides methylutens, isolated from marine sediment.</title>
        <authorList>
            <person name="Guan Y."/>
            <person name="Ngugi D.K."/>
            <person name="Blom J."/>
            <person name="Ali S."/>
            <person name="Ferry J.G."/>
            <person name="Stingl U."/>
        </authorList>
    </citation>
    <scope>NUCLEOTIDE SEQUENCE [LARGE SCALE GENOMIC DNA]</scope>
    <source>
        <strain evidence="2 3">DSM 2657</strain>
    </source>
</reference>
<keyword evidence="3" id="KW-1185">Reference proteome</keyword>
<keyword evidence="1" id="KW-0812">Transmembrane</keyword>
<dbReference type="OrthoDB" id="142836at2157"/>
<organism evidence="2 3">
    <name type="scientific">Methanococcoides methylutens</name>
    <dbReference type="NCBI Taxonomy" id="2226"/>
    <lineage>
        <taxon>Archaea</taxon>
        <taxon>Methanobacteriati</taxon>
        <taxon>Methanobacteriota</taxon>
        <taxon>Stenosarchaea group</taxon>
        <taxon>Methanomicrobia</taxon>
        <taxon>Methanosarcinales</taxon>
        <taxon>Methanosarcinaceae</taxon>
        <taxon>Methanococcoides</taxon>
    </lineage>
</organism>
<evidence type="ECO:0008006" key="4">
    <source>
        <dbReference type="Google" id="ProtNLM"/>
    </source>
</evidence>
<evidence type="ECO:0000313" key="2">
    <source>
        <dbReference type="EMBL" id="KGK98573.1"/>
    </source>
</evidence>